<evidence type="ECO:0000256" key="2">
    <source>
        <dbReference type="ARBA" id="ARBA00004496"/>
    </source>
</evidence>
<evidence type="ECO:0000313" key="10">
    <source>
        <dbReference type="Proteomes" id="UP001162156"/>
    </source>
</evidence>
<dbReference type="GO" id="GO:0006606">
    <property type="term" value="P:protein import into nucleus"/>
    <property type="evidence" value="ECO:0007669"/>
    <property type="project" value="TreeGrafter"/>
</dbReference>
<feature type="domain" description="Importin N-terminal" evidence="8">
    <location>
        <begin position="30"/>
        <end position="89"/>
    </location>
</feature>
<protein>
    <recommendedName>
        <fullName evidence="8">Importin N-terminal domain-containing protein</fullName>
    </recommendedName>
</protein>
<dbReference type="EMBL" id="JANEYF010000394">
    <property type="protein sequence ID" value="KAJ8970206.1"/>
    <property type="molecule type" value="Genomic_DNA"/>
</dbReference>
<evidence type="ECO:0000256" key="3">
    <source>
        <dbReference type="ARBA" id="ARBA00022448"/>
    </source>
</evidence>
<dbReference type="GO" id="GO:0031267">
    <property type="term" value="F:small GTPase binding"/>
    <property type="evidence" value="ECO:0007669"/>
    <property type="project" value="InterPro"/>
</dbReference>
<comment type="subcellular location">
    <subcellularLocation>
        <location evidence="2">Cytoplasm</location>
    </subcellularLocation>
    <subcellularLocation>
        <location evidence="1">Nucleus</location>
    </subcellularLocation>
</comment>
<dbReference type="InterPro" id="IPR011989">
    <property type="entry name" value="ARM-like"/>
</dbReference>
<feature type="compositionally biased region" description="Acidic residues" evidence="7">
    <location>
        <begin position="754"/>
        <end position="770"/>
    </location>
</feature>
<reference evidence="9" key="1">
    <citation type="journal article" date="2023" name="Insect Mol. Biol.">
        <title>Genome sequencing provides insights into the evolution of gene families encoding plant cell wall-degrading enzymes in longhorned beetles.</title>
        <authorList>
            <person name="Shin N.R."/>
            <person name="Okamura Y."/>
            <person name="Kirsch R."/>
            <person name="Pauchet Y."/>
        </authorList>
    </citation>
    <scope>NUCLEOTIDE SEQUENCE</scope>
    <source>
        <strain evidence="9">RBIC_L_NR</strain>
    </source>
</reference>
<organism evidence="9 10">
    <name type="scientific">Rhamnusium bicolor</name>
    <dbReference type="NCBI Taxonomy" id="1586634"/>
    <lineage>
        <taxon>Eukaryota</taxon>
        <taxon>Metazoa</taxon>
        <taxon>Ecdysozoa</taxon>
        <taxon>Arthropoda</taxon>
        <taxon>Hexapoda</taxon>
        <taxon>Insecta</taxon>
        <taxon>Pterygota</taxon>
        <taxon>Neoptera</taxon>
        <taxon>Endopterygota</taxon>
        <taxon>Coleoptera</taxon>
        <taxon>Polyphaga</taxon>
        <taxon>Cucujiformia</taxon>
        <taxon>Chrysomeloidea</taxon>
        <taxon>Cerambycidae</taxon>
        <taxon>Lepturinae</taxon>
        <taxon>Rhagiini</taxon>
        <taxon>Rhamnusium</taxon>
    </lineage>
</organism>
<evidence type="ECO:0000256" key="1">
    <source>
        <dbReference type="ARBA" id="ARBA00004123"/>
    </source>
</evidence>
<dbReference type="SUPFAM" id="SSF48371">
    <property type="entry name" value="ARM repeat"/>
    <property type="match status" value="1"/>
</dbReference>
<keyword evidence="4" id="KW-0963">Cytoplasm</keyword>
<keyword evidence="3" id="KW-0813">Transport</keyword>
<sequence>MEIRKLIDLLRATIDPNQRQQAEAQLDQAIIMMADCDMPVRQAGAIYLKNLISTNWQDREAEAGQPIPFALHEQDRALIRDSIISVYLSNPDPSGWHGSLLCLYQLVKNFEYKKAEERGPLHEAMNLLLPQLYQLEVRLLADPSEQSVLLQKEGLKVYFALTQYILPLDLISKEAFAQWMEVCRQVVERAVPPAALQPDEDERPDLPWWKCKKWALHILYRMFERYGSPGHVTKEYNDFAEWYLQTFSAGILEVLLRVLDGYRGGHWVPPRVLQQTLNYLNQAVSHAHTWKILKPHMPAIIQDVLFPLMSYSAEDHELWTADPHEYIRVKFDVFEDFVSPVTAAQTLLHSSCKKRKEMLQKTMVMLTQILTNISTEPSQKDGALHMVGSLADILLKKKLYRDQLDQLFIKYVFPEFNSDRGHMRARACWVLHYFAEFNFKQENVLMEAINLTVRALLFDKDLPVKVEAAIALQSLLNYQDRAQKYIEPQVKQIALELLTIIRETENEDVTGVMQKLVCVYTQQLAPIAVEICQHLATTFNQVLDTDEGSDEKAITAMGLLNTIETLLTVMDEQPDVMRLLEPTVLQVIAHVLQNAVQEFYEEVLALIYDLTSKQISPDMWKVFELLYQQRLLAIYNMCKEILTKDCGEDPESHAAKLLEVVLLQCRKKIDQAAPMLVELAATRLLREVKTSELRTMCLQVLIAALKLCVLGLCTLISMPNKPPALIEMAPKVVPSLILLFEGLKRAYAAKAAEAAEEEESESSDGEIEGDENPKINLPVLDLLSSDEDEIDDQGQEYLENLSRRALTSGQGMNVNVTINNIEDTSEDDDSDFEPNEETVLESYSTPLDEEDCDVDEYQAFKHVMTALQGQDPDWYNALTSNLTEQQLKTLGEVCVLAEQRAAARESKRIEQQGGELCLSKLVSVSLKHRLNIL</sequence>
<dbReference type="Proteomes" id="UP001162156">
    <property type="component" value="Unassembled WGS sequence"/>
</dbReference>
<dbReference type="InterPro" id="IPR016024">
    <property type="entry name" value="ARM-type_fold"/>
</dbReference>
<accession>A0AAV8ZTJ6</accession>
<name>A0AAV8ZTJ6_9CUCU</name>
<keyword evidence="5" id="KW-0653">Protein transport</keyword>
<evidence type="ECO:0000256" key="4">
    <source>
        <dbReference type="ARBA" id="ARBA00022490"/>
    </source>
</evidence>
<evidence type="ECO:0000313" key="9">
    <source>
        <dbReference type="EMBL" id="KAJ8970206.1"/>
    </source>
</evidence>
<dbReference type="PANTHER" id="PTHR10997">
    <property type="entry name" value="IMPORTIN-7, 8, 11"/>
    <property type="match status" value="1"/>
</dbReference>
<dbReference type="Pfam" id="PF03810">
    <property type="entry name" value="IBN_N"/>
    <property type="match status" value="1"/>
</dbReference>
<evidence type="ECO:0000259" key="8">
    <source>
        <dbReference type="PROSITE" id="PS50166"/>
    </source>
</evidence>
<dbReference type="GO" id="GO:0005635">
    <property type="term" value="C:nuclear envelope"/>
    <property type="evidence" value="ECO:0007669"/>
    <property type="project" value="TreeGrafter"/>
</dbReference>
<dbReference type="GO" id="GO:0005829">
    <property type="term" value="C:cytosol"/>
    <property type="evidence" value="ECO:0007669"/>
    <property type="project" value="TreeGrafter"/>
</dbReference>
<dbReference type="PANTHER" id="PTHR10997:SF18">
    <property type="entry name" value="D-IMPORTIN 7_RANBP7"/>
    <property type="match status" value="1"/>
</dbReference>
<comment type="caution">
    <text evidence="9">The sequence shown here is derived from an EMBL/GenBank/DDBJ whole genome shotgun (WGS) entry which is preliminary data.</text>
</comment>
<dbReference type="InterPro" id="IPR001494">
    <property type="entry name" value="Importin-beta_N"/>
</dbReference>
<evidence type="ECO:0000256" key="5">
    <source>
        <dbReference type="ARBA" id="ARBA00022927"/>
    </source>
</evidence>
<keyword evidence="6" id="KW-0539">Nucleus</keyword>
<proteinExistence type="predicted"/>
<dbReference type="Gene3D" id="1.25.10.10">
    <property type="entry name" value="Leucine-rich Repeat Variant"/>
    <property type="match status" value="1"/>
</dbReference>
<feature type="region of interest" description="Disordered" evidence="7">
    <location>
        <begin position="754"/>
        <end position="773"/>
    </location>
</feature>
<keyword evidence="10" id="KW-1185">Reference proteome</keyword>
<gene>
    <name evidence="9" type="ORF">NQ314_001353</name>
</gene>
<dbReference type="PROSITE" id="PS50166">
    <property type="entry name" value="IMPORTIN_B_NT"/>
    <property type="match status" value="1"/>
</dbReference>
<evidence type="ECO:0000256" key="6">
    <source>
        <dbReference type="ARBA" id="ARBA00023242"/>
    </source>
</evidence>
<evidence type="ECO:0000256" key="7">
    <source>
        <dbReference type="SAM" id="MobiDB-lite"/>
    </source>
</evidence>
<dbReference type="AlphaFoldDB" id="A0AAV8ZTJ6"/>